<reference evidence="1" key="1">
    <citation type="journal article" date="2022" name="bioRxiv">
        <title>Sequencing and chromosome-scale assembly of the giantPleurodeles waltlgenome.</title>
        <authorList>
            <person name="Brown T."/>
            <person name="Elewa A."/>
            <person name="Iarovenko S."/>
            <person name="Subramanian E."/>
            <person name="Araus A.J."/>
            <person name="Petzold A."/>
            <person name="Susuki M."/>
            <person name="Suzuki K.-i.T."/>
            <person name="Hayashi T."/>
            <person name="Toyoda A."/>
            <person name="Oliveira C."/>
            <person name="Osipova E."/>
            <person name="Leigh N.D."/>
            <person name="Simon A."/>
            <person name="Yun M.H."/>
        </authorList>
    </citation>
    <scope>NUCLEOTIDE SEQUENCE</scope>
    <source>
        <strain evidence="1">20211129_DDA</strain>
        <tissue evidence="1">Liver</tissue>
    </source>
</reference>
<evidence type="ECO:0000313" key="1">
    <source>
        <dbReference type="EMBL" id="KAJ1107659.1"/>
    </source>
</evidence>
<dbReference type="Proteomes" id="UP001066276">
    <property type="component" value="Chromosome 9"/>
</dbReference>
<name>A0AAV7MZ01_PLEWA</name>
<dbReference type="EMBL" id="JANPWB010000013">
    <property type="protein sequence ID" value="KAJ1107659.1"/>
    <property type="molecule type" value="Genomic_DNA"/>
</dbReference>
<gene>
    <name evidence="1" type="ORF">NDU88_005049</name>
</gene>
<evidence type="ECO:0000313" key="2">
    <source>
        <dbReference type="Proteomes" id="UP001066276"/>
    </source>
</evidence>
<proteinExistence type="predicted"/>
<organism evidence="1 2">
    <name type="scientific">Pleurodeles waltl</name>
    <name type="common">Iberian ribbed newt</name>
    <dbReference type="NCBI Taxonomy" id="8319"/>
    <lineage>
        <taxon>Eukaryota</taxon>
        <taxon>Metazoa</taxon>
        <taxon>Chordata</taxon>
        <taxon>Craniata</taxon>
        <taxon>Vertebrata</taxon>
        <taxon>Euteleostomi</taxon>
        <taxon>Amphibia</taxon>
        <taxon>Batrachia</taxon>
        <taxon>Caudata</taxon>
        <taxon>Salamandroidea</taxon>
        <taxon>Salamandridae</taxon>
        <taxon>Pleurodelinae</taxon>
        <taxon>Pleurodeles</taxon>
    </lineage>
</organism>
<accession>A0AAV7MZ01</accession>
<sequence length="299" mass="30712">MCTLKDTFKLLAIESAIDFSTKYGAQSAITNFELLHLSCWGGTYLDLLAGRPFEGVGAAGCCGGGCGGALVVLIFCWRRSAWPLLAERTEARHHGLSCRLTGLALSASSLAEVLMPAGEGEGSLRGPDWRSCRTTAPHPRYPRCSRGSPGLGADRRAVLVRWAAQAGRGFLRPAGGLHGLRLVAAVRTLGGAVAQGFAGVAAGPPFLCPGGATAALLAGLVAALLPLGRGGSVAGLLGGGFACRSGLVAPLREILWAPFFEQLCRSASGVAHCGARLPCRQAVRMLAVCPGGAPDLVEL</sequence>
<protein>
    <submittedName>
        <fullName evidence="1">Uncharacterized protein</fullName>
    </submittedName>
</protein>
<comment type="caution">
    <text evidence="1">The sequence shown here is derived from an EMBL/GenBank/DDBJ whole genome shotgun (WGS) entry which is preliminary data.</text>
</comment>
<dbReference type="AlphaFoldDB" id="A0AAV7MZ01"/>
<keyword evidence="2" id="KW-1185">Reference proteome</keyword>